<organism evidence="1 2">
    <name type="scientific">Brassica campestris</name>
    <name type="common">Field mustard</name>
    <dbReference type="NCBI Taxonomy" id="3711"/>
    <lineage>
        <taxon>Eukaryota</taxon>
        <taxon>Viridiplantae</taxon>
        <taxon>Streptophyta</taxon>
        <taxon>Embryophyta</taxon>
        <taxon>Tracheophyta</taxon>
        <taxon>Spermatophyta</taxon>
        <taxon>Magnoliopsida</taxon>
        <taxon>eudicotyledons</taxon>
        <taxon>Gunneridae</taxon>
        <taxon>Pentapetalae</taxon>
        <taxon>rosids</taxon>
        <taxon>malvids</taxon>
        <taxon>Brassicales</taxon>
        <taxon>Brassicaceae</taxon>
        <taxon>Brassiceae</taxon>
        <taxon>Brassica</taxon>
    </lineage>
</organism>
<dbReference type="Gramene" id="A03p22870.2_BraZ1">
    <property type="protein sequence ID" value="A03p22870.2_BraZ1.CDS.1"/>
    <property type="gene ID" value="A03g22870.2_BraZ1"/>
</dbReference>
<sequence length="49" mass="5295">MSAYATACFTLCCTKSDSFSSSFISCNTEVVSGLSPFKFTSIVSSCRYE</sequence>
<accession>A0A8D9GI11</accession>
<dbReference type="Proteomes" id="UP000694005">
    <property type="component" value="Chromosome A03"/>
</dbReference>
<dbReference type="AlphaFoldDB" id="A0A8D9GI11"/>
<reference evidence="1 2" key="1">
    <citation type="submission" date="2021-07" db="EMBL/GenBank/DDBJ databases">
        <authorList>
            <consortium name="Genoscope - CEA"/>
            <person name="William W."/>
        </authorList>
    </citation>
    <scope>NUCLEOTIDE SEQUENCE [LARGE SCALE GENOMIC DNA]</scope>
</reference>
<evidence type="ECO:0000313" key="1">
    <source>
        <dbReference type="EMBL" id="CAG7880944.1"/>
    </source>
</evidence>
<gene>
    <name evidence="1" type="ORF">BRAPAZ1V2_A03P22870.2</name>
</gene>
<protein>
    <submittedName>
        <fullName evidence="1">Uncharacterized protein</fullName>
    </submittedName>
</protein>
<proteinExistence type="predicted"/>
<name>A0A8D9GI11_BRACM</name>
<dbReference type="EMBL" id="LS974619">
    <property type="protein sequence ID" value="CAG7880944.1"/>
    <property type="molecule type" value="Genomic_DNA"/>
</dbReference>
<evidence type="ECO:0000313" key="2">
    <source>
        <dbReference type="Proteomes" id="UP000694005"/>
    </source>
</evidence>